<comment type="similarity">
    <text evidence="1">Belongs to the LysR transcriptional regulatory family.</text>
</comment>
<dbReference type="InterPro" id="IPR036390">
    <property type="entry name" value="WH_DNA-bd_sf"/>
</dbReference>
<dbReference type="Pfam" id="PF00126">
    <property type="entry name" value="HTH_1"/>
    <property type="match status" value="1"/>
</dbReference>
<evidence type="ECO:0000313" key="6">
    <source>
        <dbReference type="EMBL" id="GAA0668947.1"/>
    </source>
</evidence>
<dbReference type="PANTHER" id="PTHR30537:SF5">
    <property type="entry name" value="HTH-TYPE TRANSCRIPTIONAL ACTIVATOR TTDR-RELATED"/>
    <property type="match status" value="1"/>
</dbReference>
<dbReference type="InterPro" id="IPR005119">
    <property type="entry name" value="LysR_subst-bd"/>
</dbReference>
<dbReference type="Gene3D" id="3.40.190.290">
    <property type="match status" value="1"/>
</dbReference>
<keyword evidence="3" id="KW-0238">DNA-binding</keyword>
<accession>A0ABN1HV73</accession>
<dbReference type="RefSeq" id="WP_163959440.1">
    <property type="nucleotide sequence ID" value="NZ_BAAAES010000008.1"/>
</dbReference>
<protein>
    <submittedName>
        <fullName evidence="6">LysR family transcriptional regulator</fullName>
    </submittedName>
</protein>
<keyword evidence="2" id="KW-0805">Transcription regulation</keyword>
<evidence type="ECO:0000256" key="3">
    <source>
        <dbReference type="ARBA" id="ARBA00023125"/>
    </source>
</evidence>
<dbReference type="CDD" id="cd08422">
    <property type="entry name" value="PBP2_CrgA_like"/>
    <property type="match status" value="1"/>
</dbReference>
<dbReference type="InterPro" id="IPR000847">
    <property type="entry name" value="LysR_HTH_N"/>
</dbReference>
<gene>
    <name evidence="6" type="ORF">GCM10009102_19140</name>
</gene>
<name>A0ABN1HV73_9SPHN</name>
<dbReference type="InterPro" id="IPR058163">
    <property type="entry name" value="LysR-type_TF_proteobact-type"/>
</dbReference>
<keyword evidence="7" id="KW-1185">Reference proteome</keyword>
<dbReference type="PANTHER" id="PTHR30537">
    <property type="entry name" value="HTH-TYPE TRANSCRIPTIONAL REGULATOR"/>
    <property type="match status" value="1"/>
</dbReference>
<comment type="caution">
    <text evidence="6">The sequence shown here is derived from an EMBL/GenBank/DDBJ whole genome shotgun (WGS) entry which is preliminary data.</text>
</comment>
<organism evidence="6 7">
    <name type="scientific">Sphingomonas insulae</name>
    <dbReference type="NCBI Taxonomy" id="424800"/>
    <lineage>
        <taxon>Bacteria</taxon>
        <taxon>Pseudomonadati</taxon>
        <taxon>Pseudomonadota</taxon>
        <taxon>Alphaproteobacteria</taxon>
        <taxon>Sphingomonadales</taxon>
        <taxon>Sphingomonadaceae</taxon>
        <taxon>Sphingomonas</taxon>
    </lineage>
</organism>
<dbReference type="Gene3D" id="1.10.10.10">
    <property type="entry name" value="Winged helix-like DNA-binding domain superfamily/Winged helix DNA-binding domain"/>
    <property type="match status" value="1"/>
</dbReference>
<evidence type="ECO:0000259" key="5">
    <source>
        <dbReference type="PROSITE" id="PS50931"/>
    </source>
</evidence>
<dbReference type="Proteomes" id="UP001500238">
    <property type="component" value="Unassembled WGS sequence"/>
</dbReference>
<evidence type="ECO:0000256" key="4">
    <source>
        <dbReference type="ARBA" id="ARBA00023163"/>
    </source>
</evidence>
<reference evidence="6 7" key="1">
    <citation type="journal article" date="2019" name="Int. J. Syst. Evol. Microbiol.">
        <title>The Global Catalogue of Microorganisms (GCM) 10K type strain sequencing project: providing services to taxonomists for standard genome sequencing and annotation.</title>
        <authorList>
            <consortium name="The Broad Institute Genomics Platform"/>
            <consortium name="The Broad Institute Genome Sequencing Center for Infectious Disease"/>
            <person name="Wu L."/>
            <person name="Ma J."/>
        </authorList>
    </citation>
    <scope>NUCLEOTIDE SEQUENCE [LARGE SCALE GENOMIC DNA]</scope>
    <source>
        <strain evidence="6 7">JCM 14603</strain>
    </source>
</reference>
<proteinExistence type="inferred from homology"/>
<evidence type="ECO:0000256" key="1">
    <source>
        <dbReference type="ARBA" id="ARBA00009437"/>
    </source>
</evidence>
<dbReference type="PROSITE" id="PS50931">
    <property type="entry name" value="HTH_LYSR"/>
    <property type="match status" value="1"/>
</dbReference>
<dbReference type="EMBL" id="BAAAES010000008">
    <property type="protein sequence ID" value="GAA0668947.1"/>
    <property type="molecule type" value="Genomic_DNA"/>
</dbReference>
<evidence type="ECO:0000256" key="2">
    <source>
        <dbReference type="ARBA" id="ARBA00023015"/>
    </source>
</evidence>
<evidence type="ECO:0000313" key="7">
    <source>
        <dbReference type="Proteomes" id="UP001500238"/>
    </source>
</evidence>
<dbReference type="InterPro" id="IPR036388">
    <property type="entry name" value="WH-like_DNA-bd_sf"/>
</dbReference>
<feature type="domain" description="HTH lysR-type" evidence="5">
    <location>
        <begin position="4"/>
        <end position="61"/>
    </location>
</feature>
<keyword evidence="4" id="KW-0804">Transcription</keyword>
<dbReference type="PRINTS" id="PR00039">
    <property type="entry name" value="HTHLYSR"/>
</dbReference>
<dbReference type="SUPFAM" id="SSF46785">
    <property type="entry name" value="Winged helix' DNA-binding domain"/>
    <property type="match status" value="1"/>
</dbReference>
<dbReference type="Pfam" id="PF03466">
    <property type="entry name" value="LysR_substrate"/>
    <property type="match status" value="1"/>
</dbReference>
<sequence>MRLPDLEAWAIFAAVVEQRSFSGAADSIGLSKATVSKAITRLEAHIGQSLFNRTSRRLALTEAGKPLAEHAARILAQARAAEEAARDAASAPTGRVRLAAPMSFGISNVAPLLATFLSAHPGVEIDLHCSDARVDIVAEGFDVALRIGDLPDSSLRARRLGDIATHLVAAPAYLAEHGTPQHPSDLSRHRVLGYSNVLGPWRFQHPDGSEVSIKPEGPLSANSGEALLPALIAGLGIARLPGFIIGPHLVSGAVVPILEAWAPAPIGLHILTPPSALRPARVEALIAFLSATLRDPCAGHPVVVQA</sequence>
<dbReference type="SUPFAM" id="SSF53850">
    <property type="entry name" value="Periplasmic binding protein-like II"/>
    <property type="match status" value="1"/>
</dbReference>